<protein>
    <submittedName>
        <fullName evidence="1">Uncharacterized protein</fullName>
    </submittedName>
</protein>
<name>A0A2S4HC57_9GAMM</name>
<dbReference type="AlphaFoldDB" id="A0A2S4HC57"/>
<sequence length="171" mass="19316">MAIKWFIRLFAYVFIVIFTIAADAQEYSYISPFGSELVVSVSSSSYEVKSGDVTQVVKACDLDKNKVCLISDNLDVVIPKVPFAVGQSWIEQGTTFDVVHRLENLSLLNKTYNNVYYISVSKNLDYYLGVNKVKKFELIYTADCGLIAFRLLSEKYQFPFQFVKGVAGLGR</sequence>
<proteinExistence type="predicted"/>
<dbReference type="RefSeq" id="WP_103685561.1">
    <property type="nucleotide sequence ID" value="NZ_PQGG01000038.1"/>
</dbReference>
<dbReference type="Proteomes" id="UP000237222">
    <property type="component" value="Unassembled WGS sequence"/>
</dbReference>
<evidence type="ECO:0000313" key="2">
    <source>
        <dbReference type="Proteomes" id="UP000237222"/>
    </source>
</evidence>
<evidence type="ECO:0000313" key="1">
    <source>
        <dbReference type="EMBL" id="POP51519.1"/>
    </source>
</evidence>
<comment type="caution">
    <text evidence="1">The sequence shown here is derived from an EMBL/GenBank/DDBJ whole genome shotgun (WGS) entry which is preliminary data.</text>
</comment>
<reference evidence="1" key="1">
    <citation type="submission" date="2018-01" db="EMBL/GenBank/DDBJ databases">
        <authorList>
            <person name="Yu X.-D."/>
        </authorList>
    </citation>
    <scope>NUCLEOTIDE SEQUENCE</scope>
    <source>
        <strain evidence="1">ZX-21</strain>
    </source>
</reference>
<dbReference type="EMBL" id="PQGG01000038">
    <property type="protein sequence ID" value="POP51519.1"/>
    <property type="molecule type" value="Genomic_DNA"/>
</dbReference>
<accession>A0A2S4HC57</accession>
<organism evidence="1 2">
    <name type="scientific">Zhongshania marina</name>
    <dbReference type="NCBI Taxonomy" id="2304603"/>
    <lineage>
        <taxon>Bacteria</taxon>
        <taxon>Pseudomonadati</taxon>
        <taxon>Pseudomonadota</taxon>
        <taxon>Gammaproteobacteria</taxon>
        <taxon>Cellvibrionales</taxon>
        <taxon>Spongiibacteraceae</taxon>
        <taxon>Zhongshania</taxon>
    </lineage>
</organism>
<gene>
    <name evidence="1" type="ORF">C0068_16405</name>
</gene>